<accession>A0A1T4YTK2</accession>
<evidence type="ECO:0000256" key="1">
    <source>
        <dbReference type="ARBA" id="ARBA00010996"/>
    </source>
</evidence>
<dbReference type="PROSITE" id="PS51352">
    <property type="entry name" value="THIOREDOXIN_2"/>
    <property type="match status" value="1"/>
</dbReference>
<feature type="domain" description="Thioredoxin" evidence="5">
    <location>
        <begin position="29"/>
        <end position="194"/>
    </location>
</feature>
<name>A0A1T4YTK2_9BACL</name>
<dbReference type="Pfam" id="PF02630">
    <property type="entry name" value="SCO1-SenC"/>
    <property type="match status" value="1"/>
</dbReference>
<dbReference type="Gene3D" id="3.40.30.10">
    <property type="entry name" value="Glutaredoxin"/>
    <property type="match status" value="1"/>
</dbReference>
<evidence type="ECO:0000313" key="7">
    <source>
        <dbReference type="Proteomes" id="UP000190042"/>
    </source>
</evidence>
<gene>
    <name evidence="6" type="ORF">SAMN04244570_3463</name>
</gene>
<keyword evidence="3" id="KW-0479">Metal-binding</keyword>
<dbReference type="CDD" id="cd02968">
    <property type="entry name" value="SCO"/>
    <property type="match status" value="1"/>
</dbReference>
<proteinExistence type="inferred from homology"/>
<evidence type="ECO:0000313" key="6">
    <source>
        <dbReference type="EMBL" id="SKB04591.1"/>
    </source>
</evidence>
<feature type="binding site" evidence="3">
    <location>
        <position position="71"/>
    </location>
    <ligand>
        <name>Cu cation</name>
        <dbReference type="ChEBI" id="CHEBI:23378"/>
    </ligand>
</feature>
<dbReference type="AlphaFoldDB" id="A0A1T4YTK2"/>
<organism evidence="6 7">
    <name type="scientific">Sporosarcina newyorkensis</name>
    <dbReference type="NCBI Taxonomy" id="759851"/>
    <lineage>
        <taxon>Bacteria</taxon>
        <taxon>Bacillati</taxon>
        <taxon>Bacillota</taxon>
        <taxon>Bacilli</taxon>
        <taxon>Bacillales</taxon>
        <taxon>Caryophanaceae</taxon>
        <taxon>Sporosarcina</taxon>
    </lineage>
</organism>
<keyword evidence="7" id="KW-1185">Reference proteome</keyword>
<dbReference type="GO" id="GO:0046872">
    <property type="term" value="F:metal ion binding"/>
    <property type="evidence" value="ECO:0007669"/>
    <property type="project" value="UniProtKB-KW"/>
</dbReference>
<evidence type="ECO:0000256" key="2">
    <source>
        <dbReference type="ARBA" id="ARBA00023008"/>
    </source>
</evidence>
<comment type="similarity">
    <text evidence="1">Belongs to the SCO1/2 family.</text>
</comment>
<protein>
    <submittedName>
        <fullName evidence="6">Protein SCO1/2</fullName>
    </submittedName>
</protein>
<feature type="binding site" evidence="3">
    <location>
        <position position="67"/>
    </location>
    <ligand>
        <name>Cu cation</name>
        <dbReference type="ChEBI" id="CHEBI:23378"/>
    </ligand>
</feature>
<dbReference type="PANTHER" id="PTHR12151:SF25">
    <property type="entry name" value="LINALOOL DEHYDRATASE_ISOMERASE DOMAIN-CONTAINING PROTEIN"/>
    <property type="match status" value="1"/>
</dbReference>
<dbReference type="RefSeq" id="WP_176132598.1">
    <property type="nucleotide sequence ID" value="NZ_FUYJ01000008.1"/>
</dbReference>
<feature type="binding site" evidence="3">
    <location>
        <position position="158"/>
    </location>
    <ligand>
        <name>Cu cation</name>
        <dbReference type="ChEBI" id="CHEBI:23378"/>
    </ligand>
</feature>
<feature type="disulfide bond" description="Redox-active" evidence="4">
    <location>
        <begin position="67"/>
        <end position="71"/>
    </location>
</feature>
<dbReference type="EMBL" id="FUYJ01000008">
    <property type="protein sequence ID" value="SKB04591.1"/>
    <property type="molecule type" value="Genomic_DNA"/>
</dbReference>
<dbReference type="InterPro" id="IPR013766">
    <property type="entry name" value="Thioredoxin_domain"/>
</dbReference>
<evidence type="ECO:0000256" key="3">
    <source>
        <dbReference type="PIRSR" id="PIRSR603782-1"/>
    </source>
</evidence>
<dbReference type="PANTHER" id="PTHR12151">
    <property type="entry name" value="ELECTRON TRANSPORT PROTIN SCO1/SENC FAMILY MEMBER"/>
    <property type="match status" value="1"/>
</dbReference>
<dbReference type="InterPro" id="IPR036249">
    <property type="entry name" value="Thioredoxin-like_sf"/>
</dbReference>
<sequence>MKNTSFNIILLIFTLTLTLVACSNGKIESNISATVADFEFTDQHNETFSSEQLKGDWWIAYFFYTNCKMVCPQTTANIVNVLATLRDAGMTPPIIGFSVDPDFDTPAVLQDFAAIYDANFENMTFLTGYDFDKIKELSNKSFKTVLDGGGPEDHVYAHSTSFFLINPKGEVIKRYDGLSKLDYENLIADAKKVM</sequence>
<dbReference type="Proteomes" id="UP000190042">
    <property type="component" value="Unassembled WGS sequence"/>
</dbReference>
<evidence type="ECO:0000256" key="4">
    <source>
        <dbReference type="PIRSR" id="PIRSR603782-2"/>
    </source>
</evidence>
<keyword evidence="2 3" id="KW-0186">Copper</keyword>
<evidence type="ECO:0000259" key="5">
    <source>
        <dbReference type="PROSITE" id="PS51352"/>
    </source>
</evidence>
<dbReference type="SUPFAM" id="SSF52833">
    <property type="entry name" value="Thioredoxin-like"/>
    <property type="match status" value="1"/>
</dbReference>
<reference evidence="7" key="1">
    <citation type="submission" date="2017-02" db="EMBL/GenBank/DDBJ databases">
        <authorList>
            <person name="Varghese N."/>
            <person name="Submissions S."/>
        </authorList>
    </citation>
    <scope>NUCLEOTIDE SEQUENCE [LARGE SCALE GENOMIC DNA]</scope>
    <source>
        <strain evidence="7">DSM 23966</strain>
    </source>
</reference>
<dbReference type="PROSITE" id="PS51257">
    <property type="entry name" value="PROKAR_LIPOPROTEIN"/>
    <property type="match status" value="1"/>
</dbReference>
<keyword evidence="4" id="KW-1015">Disulfide bond</keyword>
<dbReference type="InterPro" id="IPR003782">
    <property type="entry name" value="SCO1/SenC"/>
</dbReference>